<dbReference type="AlphaFoldDB" id="A0A251RTY4"/>
<dbReference type="InParanoid" id="A0A251RTY4"/>
<organism evidence="1 2">
    <name type="scientific">Helianthus annuus</name>
    <name type="common">Common sunflower</name>
    <dbReference type="NCBI Taxonomy" id="4232"/>
    <lineage>
        <taxon>Eukaryota</taxon>
        <taxon>Viridiplantae</taxon>
        <taxon>Streptophyta</taxon>
        <taxon>Embryophyta</taxon>
        <taxon>Tracheophyta</taxon>
        <taxon>Spermatophyta</taxon>
        <taxon>Magnoliopsida</taxon>
        <taxon>eudicotyledons</taxon>
        <taxon>Gunneridae</taxon>
        <taxon>Pentapetalae</taxon>
        <taxon>asterids</taxon>
        <taxon>campanulids</taxon>
        <taxon>Asterales</taxon>
        <taxon>Asteraceae</taxon>
        <taxon>Asteroideae</taxon>
        <taxon>Heliantheae alliance</taxon>
        <taxon>Heliantheae</taxon>
        <taxon>Helianthus</taxon>
    </lineage>
</organism>
<dbReference type="Proteomes" id="UP000215914">
    <property type="component" value="Chromosome 17"/>
</dbReference>
<keyword evidence="2" id="KW-1185">Reference proteome</keyword>
<dbReference type="EMBL" id="CM007906">
    <property type="protein sequence ID" value="OTF86339.1"/>
    <property type="molecule type" value="Genomic_DNA"/>
</dbReference>
<accession>A0A251RTY4</accession>
<evidence type="ECO:0000313" key="2">
    <source>
        <dbReference type="Proteomes" id="UP000215914"/>
    </source>
</evidence>
<protein>
    <submittedName>
        <fullName evidence="1">Uncharacterized protein</fullName>
    </submittedName>
</protein>
<name>A0A251RTY4_HELAN</name>
<reference evidence="2" key="1">
    <citation type="journal article" date="2017" name="Nature">
        <title>The sunflower genome provides insights into oil metabolism, flowering and Asterid evolution.</title>
        <authorList>
            <person name="Badouin H."/>
            <person name="Gouzy J."/>
            <person name="Grassa C.J."/>
            <person name="Murat F."/>
            <person name="Staton S.E."/>
            <person name="Cottret L."/>
            <person name="Lelandais-Briere C."/>
            <person name="Owens G.L."/>
            <person name="Carrere S."/>
            <person name="Mayjonade B."/>
            <person name="Legrand L."/>
            <person name="Gill N."/>
            <person name="Kane N.C."/>
            <person name="Bowers J.E."/>
            <person name="Hubner S."/>
            <person name="Bellec A."/>
            <person name="Berard A."/>
            <person name="Berges H."/>
            <person name="Blanchet N."/>
            <person name="Boniface M.C."/>
            <person name="Brunel D."/>
            <person name="Catrice O."/>
            <person name="Chaidir N."/>
            <person name="Claudel C."/>
            <person name="Donnadieu C."/>
            <person name="Faraut T."/>
            <person name="Fievet G."/>
            <person name="Helmstetter N."/>
            <person name="King M."/>
            <person name="Knapp S.J."/>
            <person name="Lai Z."/>
            <person name="Le Paslier M.C."/>
            <person name="Lippi Y."/>
            <person name="Lorenzon L."/>
            <person name="Mandel J.R."/>
            <person name="Marage G."/>
            <person name="Marchand G."/>
            <person name="Marquand E."/>
            <person name="Bret-Mestries E."/>
            <person name="Morien E."/>
            <person name="Nambeesan S."/>
            <person name="Nguyen T."/>
            <person name="Pegot-Espagnet P."/>
            <person name="Pouilly N."/>
            <person name="Raftis F."/>
            <person name="Sallet E."/>
            <person name="Schiex T."/>
            <person name="Thomas J."/>
            <person name="Vandecasteele C."/>
            <person name="Vares D."/>
            <person name="Vear F."/>
            <person name="Vautrin S."/>
            <person name="Crespi M."/>
            <person name="Mangin B."/>
            <person name="Burke J.M."/>
            <person name="Salse J."/>
            <person name="Munos S."/>
            <person name="Vincourt P."/>
            <person name="Rieseberg L.H."/>
            <person name="Langlade N.B."/>
        </authorList>
    </citation>
    <scope>NUCLEOTIDE SEQUENCE [LARGE SCALE GENOMIC DNA]</scope>
    <source>
        <strain evidence="2">cv. SF193</strain>
    </source>
</reference>
<gene>
    <name evidence="1" type="ORF">HannXRQ_Chr17g0549711</name>
</gene>
<evidence type="ECO:0000313" key="1">
    <source>
        <dbReference type="EMBL" id="OTF86339.1"/>
    </source>
</evidence>
<sequence length="81" mass="9445">MEIPEAPDCSRSPVINPSLHHTNWVSTYFHTKSVLNAGTMRNWLGFLLSIIRSLASLRCLKSVEQYFIIIIDPLWILFQQW</sequence>
<proteinExistence type="predicted"/>